<name>A0A3D5QDI6_FLESI</name>
<dbReference type="EMBL" id="DPPF01000179">
    <property type="protein sequence ID" value="HCW93734.1"/>
    <property type="molecule type" value="Genomic_DNA"/>
</dbReference>
<comment type="caution">
    <text evidence="4">The sequence shown here is derived from an EMBL/GenBank/DDBJ whole genome shotgun (WGS) entry which is preliminary data.</text>
</comment>
<proteinExistence type="predicted"/>
<evidence type="ECO:0000256" key="1">
    <source>
        <dbReference type="ARBA" id="ARBA00022741"/>
    </source>
</evidence>
<dbReference type="InterPro" id="IPR017871">
    <property type="entry name" value="ABC_transporter-like_CS"/>
</dbReference>
<dbReference type="Pfam" id="PF00005">
    <property type="entry name" value="ABC_tran"/>
    <property type="match status" value="2"/>
</dbReference>
<evidence type="ECO:0000256" key="2">
    <source>
        <dbReference type="ARBA" id="ARBA00022840"/>
    </source>
</evidence>
<dbReference type="InterPro" id="IPR003439">
    <property type="entry name" value="ABC_transporter-like_ATP-bd"/>
</dbReference>
<reference evidence="4 5" key="1">
    <citation type="journal article" date="2018" name="Nat. Biotechnol.">
        <title>A standardized bacterial taxonomy based on genome phylogeny substantially revises the tree of life.</title>
        <authorList>
            <person name="Parks D.H."/>
            <person name="Chuvochina M."/>
            <person name="Waite D.W."/>
            <person name="Rinke C."/>
            <person name="Skarshewski A."/>
            <person name="Chaumeil P.A."/>
            <person name="Hugenholtz P."/>
        </authorList>
    </citation>
    <scope>NUCLEOTIDE SEQUENCE [LARGE SCALE GENOMIC DNA]</scope>
    <source>
        <strain evidence="4">UBA8672</strain>
    </source>
</reference>
<dbReference type="PROSITE" id="PS00211">
    <property type="entry name" value="ABC_TRANSPORTER_1"/>
    <property type="match status" value="1"/>
</dbReference>
<protein>
    <submittedName>
        <fullName evidence="4">ABC transporter ATP-binding protein</fullName>
    </submittedName>
</protein>
<dbReference type="PANTHER" id="PTHR43038">
    <property type="entry name" value="ATP-BINDING CASSETTE, SUB-FAMILY H, MEMBER 1"/>
    <property type="match status" value="1"/>
</dbReference>
<dbReference type="Gene3D" id="3.40.50.300">
    <property type="entry name" value="P-loop containing nucleotide triphosphate hydrolases"/>
    <property type="match status" value="2"/>
</dbReference>
<dbReference type="PANTHER" id="PTHR43038:SF3">
    <property type="entry name" value="ABC TRANSPORTER G FAMILY MEMBER 20 ISOFORM X1"/>
    <property type="match status" value="1"/>
</dbReference>
<dbReference type="InterPro" id="IPR003593">
    <property type="entry name" value="AAA+_ATPase"/>
</dbReference>
<dbReference type="GO" id="GO:0016887">
    <property type="term" value="F:ATP hydrolysis activity"/>
    <property type="evidence" value="ECO:0007669"/>
    <property type="project" value="InterPro"/>
</dbReference>
<feature type="domain" description="ABC transporter" evidence="3">
    <location>
        <begin position="313"/>
        <end position="538"/>
    </location>
</feature>
<dbReference type="AlphaFoldDB" id="A0A3D5QDI6"/>
<dbReference type="Proteomes" id="UP000262325">
    <property type="component" value="Unassembled WGS sequence"/>
</dbReference>
<dbReference type="InterPro" id="IPR027417">
    <property type="entry name" value="P-loop_NTPase"/>
</dbReference>
<keyword evidence="2 4" id="KW-0067">ATP-binding</keyword>
<accession>A0A3D5QDI6</accession>
<dbReference type="CDD" id="cd03230">
    <property type="entry name" value="ABC_DR_subfamily_A"/>
    <property type="match status" value="2"/>
</dbReference>
<dbReference type="SUPFAM" id="SSF52540">
    <property type="entry name" value="P-loop containing nucleoside triphosphate hydrolases"/>
    <property type="match status" value="2"/>
</dbReference>
<dbReference type="GO" id="GO:0005524">
    <property type="term" value="F:ATP binding"/>
    <property type="evidence" value="ECO:0007669"/>
    <property type="project" value="UniProtKB-KW"/>
</dbReference>
<dbReference type="SMART" id="SM00382">
    <property type="entry name" value="AAA"/>
    <property type="match status" value="2"/>
</dbReference>
<organism evidence="4 5">
    <name type="scientific">Flexistipes sinusarabici</name>
    <dbReference type="NCBI Taxonomy" id="2352"/>
    <lineage>
        <taxon>Bacteria</taxon>
        <taxon>Pseudomonadati</taxon>
        <taxon>Deferribacterota</taxon>
        <taxon>Deferribacteres</taxon>
        <taxon>Deferribacterales</taxon>
        <taxon>Flexistipitaceae</taxon>
        <taxon>Flexistipes</taxon>
    </lineage>
</organism>
<gene>
    <name evidence="4" type="ORF">DHM44_08635</name>
</gene>
<evidence type="ECO:0000259" key="3">
    <source>
        <dbReference type="PROSITE" id="PS50893"/>
    </source>
</evidence>
<evidence type="ECO:0000313" key="5">
    <source>
        <dbReference type="Proteomes" id="UP000262325"/>
    </source>
</evidence>
<sequence>MKIAEITDLSKSYKKKNAINRLSFSIEENSLFCMVGADGAGKSTTLKILAGILDFDKGSVKVFGEDFKNKRKAERFRDKIAFMPQGLGQNLYHNLSVEENIDFFANLHGLRRKEITKRKNKLLKITGLEKFTERQTFKLSGGMKQKLGICCSLIHLPKLIILDEPTTGVDPISRRELYGLLNEFIENEGLTVIVSTAYIDEAERGSKIAVMHEGKIIFLGKHDDFLNKAPNVYSYSRNDFLQKYSRLEGDKYNFIKLEKNSFSYSPKAENSIIENSTRKSAGLEDTILSTIGSRKLNFSFSPSKSDKDKKLICSIENISKRFGNFYALKNITMSVRTGEIFGLLGPNGAGKTTLIKIILGLLTPTEGTFQINTPSSNIKENIGYMSQKFSLYGDLTVYENIYLAGSIRKIPSGKLNKKIDDLLQLGNLHNYSGDIVDKLPLGIKQRLALMTSIIHDPVIIFLDEPTSGVDPSERDTFWQLIRYLSYEKNTTAIVTTHFTEESEYCDEISLMSGGEITGKGPPESLKKKTKEIAGEPYEIETTNPFKTAASLKKLNIKTDIFGSKVKFFVKDTSILPKINYNYKRGEITMDDVFVSITQNEY</sequence>
<dbReference type="PROSITE" id="PS50893">
    <property type="entry name" value="ABC_TRANSPORTER_2"/>
    <property type="match status" value="2"/>
</dbReference>
<feature type="domain" description="ABC transporter" evidence="3">
    <location>
        <begin position="4"/>
        <end position="238"/>
    </location>
</feature>
<evidence type="ECO:0000313" key="4">
    <source>
        <dbReference type="EMBL" id="HCW93734.1"/>
    </source>
</evidence>
<keyword evidence="1" id="KW-0547">Nucleotide-binding</keyword>